<evidence type="ECO:0000313" key="3">
    <source>
        <dbReference type="EMBL" id="KGP62640.1"/>
    </source>
</evidence>
<dbReference type="RefSeq" id="WP_081964919.1">
    <property type="nucleotide sequence ID" value="NZ_JNCF01000050.1"/>
</dbReference>
<name>A0A0A2SNC2_9GAMM</name>
<dbReference type="STRING" id="1498499.EP47_10515"/>
<dbReference type="Pfam" id="PF04023">
    <property type="entry name" value="FeoA"/>
    <property type="match status" value="1"/>
</dbReference>
<organism evidence="3 4">
    <name type="scientific">Legionella norrlandica</name>
    <dbReference type="NCBI Taxonomy" id="1498499"/>
    <lineage>
        <taxon>Bacteria</taxon>
        <taxon>Pseudomonadati</taxon>
        <taxon>Pseudomonadota</taxon>
        <taxon>Gammaproteobacteria</taxon>
        <taxon>Legionellales</taxon>
        <taxon>Legionellaceae</taxon>
        <taxon>Legionella</taxon>
    </lineage>
</organism>
<proteinExistence type="predicted"/>
<dbReference type="EMBL" id="JNCF01000050">
    <property type="protein sequence ID" value="KGP62640.1"/>
    <property type="molecule type" value="Genomic_DNA"/>
</dbReference>
<sequence length="75" mass="8456">MQISDLKQGDRVRLVGFGATDMQYRRRLLSLGITCGIEFSVVRIAPLGCPVQIEVRGTFLTLRKDEASQLILEYL</sequence>
<dbReference type="SUPFAM" id="SSF50037">
    <property type="entry name" value="C-terminal domain of transcriptional repressors"/>
    <property type="match status" value="1"/>
</dbReference>
<comment type="caution">
    <text evidence="3">The sequence shown here is derived from an EMBL/GenBank/DDBJ whole genome shotgun (WGS) entry which is preliminary data.</text>
</comment>
<feature type="domain" description="Ferrous iron transporter FeoA-like" evidence="2">
    <location>
        <begin position="1"/>
        <end position="74"/>
    </location>
</feature>
<keyword evidence="4" id="KW-1185">Reference proteome</keyword>
<evidence type="ECO:0000256" key="1">
    <source>
        <dbReference type="ARBA" id="ARBA00023004"/>
    </source>
</evidence>
<dbReference type="InterPro" id="IPR052713">
    <property type="entry name" value="FeoA"/>
</dbReference>
<dbReference type="InterPro" id="IPR008988">
    <property type="entry name" value="Transcriptional_repressor_C"/>
</dbReference>
<evidence type="ECO:0000313" key="4">
    <source>
        <dbReference type="Proteomes" id="UP000054422"/>
    </source>
</evidence>
<dbReference type="InterPro" id="IPR038157">
    <property type="entry name" value="FeoA_core_dom"/>
</dbReference>
<dbReference type="Proteomes" id="UP000054422">
    <property type="component" value="Unassembled WGS sequence"/>
</dbReference>
<gene>
    <name evidence="3" type="ORF">EP47_10515</name>
</gene>
<dbReference type="OrthoDB" id="9811076at2"/>
<protein>
    <submittedName>
        <fullName evidence="3">Iron transporter FeoA</fullName>
    </submittedName>
</protein>
<dbReference type="PANTHER" id="PTHR42954">
    <property type="entry name" value="FE(2+) TRANSPORT PROTEIN A"/>
    <property type="match status" value="1"/>
</dbReference>
<evidence type="ECO:0000259" key="2">
    <source>
        <dbReference type="SMART" id="SM00899"/>
    </source>
</evidence>
<dbReference type="AlphaFoldDB" id="A0A0A2SNC2"/>
<dbReference type="GO" id="GO:0046914">
    <property type="term" value="F:transition metal ion binding"/>
    <property type="evidence" value="ECO:0007669"/>
    <property type="project" value="InterPro"/>
</dbReference>
<dbReference type="Gene3D" id="2.30.30.90">
    <property type="match status" value="1"/>
</dbReference>
<dbReference type="SMART" id="SM00899">
    <property type="entry name" value="FeoA"/>
    <property type="match status" value="1"/>
</dbReference>
<keyword evidence="1" id="KW-0408">Iron</keyword>
<reference evidence="3 4" key="1">
    <citation type="submission" date="2014-05" db="EMBL/GenBank/DDBJ databases">
        <authorList>
            <person name="Rizzardi K."/>
            <person name="Winiecka-Krusnell J."/>
            <person name="Ramliden M."/>
            <person name="Alm E."/>
            <person name="Andersson S."/>
            <person name="Byfors S."/>
        </authorList>
    </citation>
    <scope>NUCLEOTIDE SEQUENCE [LARGE SCALE GENOMIC DNA]</scope>
    <source>
        <strain evidence="3 4">LEGN</strain>
    </source>
</reference>
<dbReference type="PANTHER" id="PTHR42954:SF2">
    <property type="entry name" value="FE(2+) TRANSPORT PROTEIN A"/>
    <property type="match status" value="1"/>
</dbReference>
<accession>A0A0A2SNC2</accession>
<dbReference type="InterPro" id="IPR007167">
    <property type="entry name" value="Fe-transptr_FeoA-like"/>
</dbReference>